<dbReference type="KEGG" id="tsy:THSYN_17635"/>
<dbReference type="EMBL" id="CP020370">
    <property type="protein sequence ID" value="AUB82586.1"/>
    <property type="molecule type" value="Genomic_DNA"/>
</dbReference>
<accession>A0A2K8UAI8</accession>
<dbReference type="Pfam" id="PF13428">
    <property type="entry name" value="TPR_14"/>
    <property type="match status" value="1"/>
</dbReference>
<sequence>MVEPMSTSTARPITYDWLERFRGAPQAALDDLLRGLVRMPPYERATPPDILDRLFGTLPADDPDRQRLDVTLRDWLAARRTCMTPDERAAYGLSRFVTETMDALSAVWFLRLPQSGAWVQDHYLELDQWAAPLRLSEAWDLPRALAQAGALTQVDQRLQFYWLRLCKEAAQPSRRAMIDPALNGLSRLPNTAGQGVSPQLIAGLARFGAELEPNPRDQRDFLRRWRALKARFPRTGNTWHRLWHGVLKDRQFRDRPFVGWLTQTEPVLRTEWNGRNQVALPSSVQKVVDGLIFRAQQPEERSMVLMEAENLLDTLERYAENTGDADEFFVRSACNLGKDVLSWAPGHVLGWARDALRWSPGNGHAWDLRARALNRFGRPDLAQAVYWEAARRLPDNAVVRTQLAVLLIDQHRDAEAESLLREAHKRDPSSGHARAELARLLARTRREAEAEKLLRRTLEDLPDNQVAPYTLSLLLIACGQPDEAGRLRNRYEHRFGADWRSATLDRLIATGTEGMAEARDRLADRDLHGEPAEPPIAADAEPASRALAHEQATAAPLRRAADASHADLLFCVNDPASAELNLSNLLADDPDDLYPQVVWALHVPHRRPLLAERYREALGTLSPHLAAADQATPAAHWELLGETFPERMGLIDLTRLLRTGADEAAAGRIEHWINGGQGDDYLRARLKAHRDQDGRIDPGDPYLQGLLTEAIRGEADLGDRMLGEAA</sequence>
<dbReference type="Pfam" id="PF14559">
    <property type="entry name" value="TPR_19"/>
    <property type="match status" value="1"/>
</dbReference>
<dbReference type="Proteomes" id="UP000232638">
    <property type="component" value="Chromosome"/>
</dbReference>
<dbReference type="Gene3D" id="1.25.40.10">
    <property type="entry name" value="Tetratricopeptide repeat domain"/>
    <property type="match status" value="1"/>
</dbReference>
<dbReference type="InterPro" id="IPR011990">
    <property type="entry name" value="TPR-like_helical_dom_sf"/>
</dbReference>
<evidence type="ECO:0000313" key="1">
    <source>
        <dbReference type="EMBL" id="AUB82586.1"/>
    </source>
</evidence>
<gene>
    <name evidence="1" type="ORF">THSYN_17635</name>
</gene>
<proteinExistence type="predicted"/>
<evidence type="ECO:0000313" key="2">
    <source>
        <dbReference type="Proteomes" id="UP000232638"/>
    </source>
</evidence>
<keyword evidence="2" id="KW-1185">Reference proteome</keyword>
<dbReference type="AlphaFoldDB" id="A0A2K8UAI8"/>
<organism evidence="1 2">
    <name type="scientific">Candidatus Thiodictyon syntrophicum</name>
    <dbReference type="NCBI Taxonomy" id="1166950"/>
    <lineage>
        <taxon>Bacteria</taxon>
        <taxon>Pseudomonadati</taxon>
        <taxon>Pseudomonadota</taxon>
        <taxon>Gammaproteobacteria</taxon>
        <taxon>Chromatiales</taxon>
        <taxon>Chromatiaceae</taxon>
        <taxon>Thiodictyon</taxon>
    </lineage>
</organism>
<dbReference type="SUPFAM" id="SSF48452">
    <property type="entry name" value="TPR-like"/>
    <property type="match status" value="1"/>
</dbReference>
<protein>
    <submittedName>
        <fullName evidence="1">Uncharacterized protein</fullName>
    </submittedName>
</protein>
<reference evidence="1 2" key="1">
    <citation type="submission" date="2017-03" db="EMBL/GenBank/DDBJ databases">
        <title>Complete genome sequence of Candidatus 'Thiodictyon syntrophicum' sp. nov. strain Cad16T, a photolithoautotroph purple sulfur bacterium isolated from an alpine meromictic lake.</title>
        <authorList>
            <person name="Luedin S.M."/>
            <person name="Pothier J.F."/>
            <person name="Danza F."/>
            <person name="Storelli N."/>
            <person name="Wittwer M."/>
            <person name="Tonolla M."/>
        </authorList>
    </citation>
    <scope>NUCLEOTIDE SEQUENCE [LARGE SCALE GENOMIC DNA]</scope>
    <source>
        <strain evidence="1 2">Cad16T</strain>
    </source>
</reference>
<name>A0A2K8UAI8_9GAMM</name>